<evidence type="ECO:0000256" key="4">
    <source>
        <dbReference type="ARBA" id="ARBA00022443"/>
    </source>
</evidence>
<accession>A0A8C2FSR1</accession>
<evidence type="ECO:0000256" key="5">
    <source>
        <dbReference type="ARBA" id="ARBA00022468"/>
    </source>
</evidence>
<dbReference type="Gene3D" id="1.25.40.950">
    <property type="match status" value="1"/>
</dbReference>
<dbReference type="FunFam" id="2.30.30.40:FF:000012">
    <property type="entry name" value="Arf-GAP with SH3 domain, ANK repeat and PH domain-containing protein 2"/>
    <property type="match status" value="1"/>
</dbReference>
<dbReference type="InterPro" id="IPR037278">
    <property type="entry name" value="ARFGAP/RecO"/>
</dbReference>
<dbReference type="InterPro" id="IPR043593">
    <property type="entry name" value="ASAP"/>
</dbReference>
<evidence type="ECO:0000313" key="21">
    <source>
        <dbReference type="Ensembl" id="ENSCCRP00020059933.1"/>
    </source>
</evidence>
<keyword evidence="5" id="KW-0343">GTPase activation</keyword>
<dbReference type="InterPro" id="IPR001849">
    <property type="entry name" value="PH_domain"/>
</dbReference>
<dbReference type="SMART" id="SM00233">
    <property type="entry name" value="PH"/>
    <property type="match status" value="1"/>
</dbReference>
<evidence type="ECO:0000256" key="7">
    <source>
        <dbReference type="ARBA" id="ARBA00022553"/>
    </source>
</evidence>
<dbReference type="GO" id="GO:0005096">
    <property type="term" value="F:GTPase activator activity"/>
    <property type="evidence" value="ECO:0007669"/>
    <property type="project" value="UniProtKB-KW"/>
</dbReference>
<evidence type="ECO:0000256" key="16">
    <source>
        <dbReference type="PROSITE-ProRule" id="PRU00288"/>
    </source>
</evidence>
<feature type="region of interest" description="Disordered" evidence="17">
    <location>
        <begin position="283"/>
        <end position="311"/>
    </location>
</feature>
<feature type="repeat" description="ANK" evidence="14">
    <location>
        <begin position="584"/>
        <end position="619"/>
    </location>
</feature>
<dbReference type="FunFam" id="1.25.40.950:FF:000001">
    <property type="entry name" value="Arf-GAP with SH3 domain, ANK repeat and PH domain-containing protein 1"/>
    <property type="match status" value="1"/>
</dbReference>
<dbReference type="GO" id="GO:0005794">
    <property type="term" value="C:Golgi apparatus"/>
    <property type="evidence" value="ECO:0007669"/>
    <property type="project" value="UniProtKB-SubCell"/>
</dbReference>
<feature type="repeat" description="ANK" evidence="14">
    <location>
        <begin position="620"/>
        <end position="652"/>
    </location>
</feature>
<dbReference type="PROSITE" id="PS50003">
    <property type="entry name" value="PH_DOMAIN"/>
    <property type="match status" value="1"/>
</dbReference>
<dbReference type="GO" id="GO:0016020">
    <property type="term" value="C:membrane"/>
    <property type="evidence" value="ECO:0007669"/>
    <property type="project" value="UniProtKB-SubCell"/>
</dbReference>
<dbReference type="SUPFAM" id="SSF57863">
    <property type="entry name" value="ArfGap/RecO-like zinc finger"/>
    <property type="match status" value="1"/>
</dbReference>
<feature type="compositionally biased region" description="Basic and acidic residues" evidence="17">
    <location>
        <begin position="695"/>
        <end position="706"/>
    </location>
</feature>
<dbReference type="Gene3D" id="1.20.1270.60">
    <property type="entry name" value="Arfaptin homology (AH) domain/BAR domain"/>
    <property type="match status" value="1"/>
</dbReference>
<dbReference type="PROSITE" id="PS50088">
    <property type="entry name" value="ANK_REPEAT"/>
    <property type="match status" value="2"/>
</dbReference>
<dbReference type="Gene3D" id="2.30.29.30">
    <property type="entry name" value="Pleckstrin-homology domain (PH domain)/Phosphotyrosine-binding domain (PTB)"/>
    <property type="match status" value="1"/>
</dbReference>
<dbReference type="PRINTS" id="PR00405">
    <property type="entry name" value="REVINTRACTNG"/>
</dbReference>
<keyword evidence="9" id="KW-0677">Repeat</keyword>
<dbReference type="Pfam" id="PF01412">
    <property type="entry name" value="ArfGap"/>
    <property type="match status" value="1"/>
</dbReference>
<dbReference type="SMART" id="SM00105">
    <property type="entry name" value="ArfGap"/>
    <property type="match status" value="1"/>
</dbReference>
<feature type="compositionally biased region" description="Polar residues" evidence="17">
    <location>
        <begin position="711"/>
        <end position="721"/>
    </location>
</feature>
<dbReference type="Gene3D" id="1.10.220.150">
    <property type="entry name" value="Arf GTPase activating protein"/>
    <property type="match status" value="1"/>
</dbReference>
<dbReference type="InterPro" id="IPR027267">
    <property type="entry name" value="AH/BAR_dom_sf"/>
</dbReference>
<evidence type="ECO:0000256" key="13">
    <source>
        <dbReference type="ARBA" id="ARBA00023136"/>
    </source>
</evidence>
<keyword evidence="16" id="KW-0863">Zinc-finger</keyword>
<sequence>MPDQITVAEFVAETNEDYKSPTASNFTTRMTHCRNTVAALEEVRPLTLSSLLYYDFDINYIDILSVAHVENEEQYTQALEKFGENCVYRDDPDLGSAFLKFSVFTKELTALFKNLFQNMNNIITFPLDSLLKGDLKGVKGDLKKPFDKAWKDYETKVSKIEKEKKEHARQHGMIRTEISGAEIAEEMEKERRFFQLQMCEYLLKVNEIKIKKGVDLLQNLIKYFHAQCNFFQDGLKAVDNLKPSIEKLATDLHSIKQVQDEERRQLSQLRDVLKTTLQVEQKEDSQVRQSATYSLHQPQGNKEHGTERSGNLYKKSDGLRKVWQKRKCTVKNGYLTISHGTANRPPAKLNLLTCQVKHNPEEKKSFDLISHDRTYHFQAEDEPECQIWISVLQNSKEEALNNAFKGDQHVGENNIVQELTKAILGEVKRMAGNDVCCDCGAPGPTWLSTNLGILTCIECSGIHRELGVHYSRIQSLTLDVLSTSELLLAKNVGNAGFNEIMEACLTAEDVIKPNPTSDMQARKDFIMAKYTEKRFARKKCPDALSKLHTLCDAVKARDIFSLIQVYAEGVDLMEPIPLANGHEQGETALHLAVRLVDRTSLHIVDFLTQNSLNLDKQTAKGSTALHYCCLTDNSECLKLLLRGKASIDIANEAGETPLDILNQALAGKFNAHVHVEYEWRLQHEDLDESDEDLDEKSSPHRRDERPISCYTPGSNPLQPSPASLARDARDIVKDKQRFVPNLVNNETYGTIINTNSPVALSTSAPPLPPRNLVQPSGLAGMAQGSPGWKPGSLDLTGRQRSSSDPPNMHPPAPPLRGTSTSRDTFSMYETQTDMFLFPNRIRAMYNCVADNPDELTFSEGEVIVVDGEEDQEWWLGHIEGEPNRRGAFPVTFVHFIMD</sequence>
<dbReference type="InterPro" id="IPR002110">
    <property type="entry name" value="Ankyrin_rpt"/>
</dbReference>
<keyword evidence="12 14" id="KW-0040">ANK repeat</keyword>
<evidence type="ECO:0000313" key="22">
    <source>
        <dbReference type="Proteomes" id="UP000694701"/>
    </source>
</evidence>
<dbReference type="InterPro" id="IPR004148">
    <property type="entry name" value="BAR_dom"/>
</dbReference>
<evidence type="ECO:0000256" key="9">
    <source>
        <dbReference type="ARBA" id="ARBA00022737"/>
    </source>
</evidence>
<dbReference type="InterPro" id="IPR037844">
    <property type="entry name" value="PH_ASAP"/>
</dbReference>
<comment type="subcellular location">
    <subcellularLocation>
        <location evidence="2">Cytoplasm</location>
    </subcellularLocation>
    <subcellularLocation>
        <location evidence="3">Golgi apparatus</location>
    </subcellularLocation>
    <subcellularLocation>
        <location evidence="1">Membrane</location>
    </subcellularLocation>
</comment>
<feature type="compositionally biased region" description="Polar residues" evidence="17">
    <location>
        <begin position="287"/>
        <end position="300"/>
    </location>
</feature>
<feature type="domain" description="Arf-GAP" evidence="20">
    <location>
        <begin position="421"/>
        <end position="543"/>
    </location>
</feature>
<dbReference type="FunFam" id="1.20.1270.60:FF:000004">
    <property type="entry name" value="Arf-GAP with SH3 domain, ANK repeat and PH domain-containing protein 1"/>
    <property type="match status" value="1"/>
</dbReference>
<proteinExistence type="predicted"/>
<evidence type="ECO:0000256" key="3">
    <source>
        <dbReference type="ARBA" id="ARBA00004555"/>
    </source>
</evidence>
<evidence type="ECO:0000256" key="12">
    <source>
        <dbReference type="ARBA" id="ARBA00023043"/>
    </source>
</evidence>
<evidence type="ECO:0000259" key="18">
    <source>
        <dbReference type="PROSITE" id="PS50002"/>
    </source>
</evidence>
<evidence type="ECO:0000256" key="11">
    <source>
        <dbReference type="ARBA" id="ARBA00023034"/>
    </source>
</evidence>
<evidence type="ECO:0000259" key="20">
    <source>
        <dbReference type="PROSITE" id="PS50115"/>
    </source>
</evidence>
<dbReference type="PROSITE" id="PS50002">
    <property type="entry name" value="SH3"/>
    <property type="match status" value="1"/>
</dbReference>
<reference evidence="21" key="1">
    <citation type="submission" date="2025-08" db="UniProtKB">
        <authorList>
            <consortium name="Ensembl"/>
        </authorList>
    </citation>
    <scope>IDENTIFICATION</scope>
</reference>
<dbReference type="InterPro" id="IPR038508">
    <property type="entry name" value="ArfGAP_dom_sf"/>
</dbReference>
<dbReference type="SUPFAM" id="SSF50729">
    <property type="entry name" value="PH domain-like"/>
    <property type="match status" value="1"/>
</dbReference>
<evidence type="ECO:0000256" key="8">
    <source>
        <dbReference type="ARBA" id="ARBA00022723"/>
    </source>
</evidence>
<name>A0A8C2FSR1_CYPCA</name>
<dbReference type="Pfam" id="PF00169">
    <property type="entry name" value="PH"/>
    <property type="match status" value="1"/>
</dbReference>
<evidence type="ECO:0000256" key="10">
    <source>
        <dbReference type="ARBA" id="ARBA00022833"/>
    </source>
</evidence>
<keyword evidence="8" id="KW-0479">Metal-binding</keyword>
<feature type="region of interest" description="Disordered" evidence="17">
    <location>
        <begin position="757"/>
        <end position="822"/>
    </location>
</feature>
<keyword evidence="13" id="KW-0472">Membrane</keyword>
<evidence type="ECO:0000259" key="19">
    <source>
        <dbReference type="PROSITE" id="PS50003"/>
    </source>
</evidence>
<evidence type="ECO:0000256" key="1">
    <source>
        <dbReference type="ARBA" id="ARBA00004370"/>
    </source>
</evidence>
<dbReference type="Pfam" id="PF16746">
    <property type="entry name" value="BAR_3"/>
    <property type="match status" value="1"/>
</dbReference>
<dbReference type="InterPro" id="IPR011993">
    <property type="entry name" value="PH-like_dom_sf"/>
</dbReference>
<dbReference type="Gene3D" id="1.25.40.20">
    <property type="entry name" value="Ankyrin repeat-containing domain"/>
    <property type="match status" value="1"/>
</dbReference>
<dbReference type="SUPFAM" id="SSF50044">
    <property type="entry name" value="SH3-domain"/>
    <property type="match status" value="1"/>
</dbReference>
<dbReference type="CDD" id="cd13251">
    <property type="entry name" value="PH_ASAP"/>
    <property type="match status" value="1"/>
</dbReference>
<dbReference type="SMART" id="SM00248">
    <property type="entry name" value="ANK"/>
    <property type="match status" value="2"/>
</dbReference>
<keyword evidence="11" id="KW-0333">Golgi apparatus</keyword>
<feature type="domain" description="PH" evidence="19">
    <location>
        <begin position="305"/>
        <end position="397"/>
    </location>
</feature>
<dbReference type="InterPro" id="IPR001452">
    <property type="entry name" value="SH3_domain"/>
</dbReference>
<feature type="region of interest" description="Disordered" evidence="17">
    <location>
        <begin position="686"/>
        <end position="724"/>
    </location>
</feature>
<evidence type="ECO:0000256" key="17">
    <source>
        <dbReference type="SAM" id="MobiDB-lite"/>
    </source>
</evidence>
<dbReference type="AlphaFoldDB" id="A0A8C2FSR1"/>
<dbReference type="Proteomes" id="UP000694701">
    <property type="component" value="Unplaced"/>
</dbReference>
<dbReference type="FunFam" id="2.30.29.30:FF:000012">
    <property type="entry name" value="Arf-GAP with SH3 domain, ANK repeat and PH domain-containing protein 2"/>
    <property type="match status" value="1"/>
</dbReference>
<dbReference type="Gene3D" id="2.30.30.40">
    <property type="entry name" value="SH3 Domains"/>
    <property type="match status" value="1"/>
</dbReference>
<keyword evidence="6" id="KW-0963">Cytoplasm</keyword>
<dbReference type="Ensembl" id="ENSCCRT00020066031.1">
    <property type="protein sequence ID" value="ENSCCRP00020059933.1"/>
    <property type="gene ID" value="ENSCCRG00020021321.1"/>
</dbReference>
<dbReference type="SUPFAM" id="SSF48403">
    <property type="entry name" value="Ankyrin repeat"/>
    <property type="match status" value="1"/>
</dbReference>
<dbReference type="FunFam" id="1.25.40.20:FF:000006">
    <property type="entry name" value="Arf-GAP with SH3 domain, ANK repeat and PH domain-containing protein 2"/>
    <property type="match status" value="1"/>
</dbReference>
<keyword evidence="7" id="KW-0597">Phosphoprotein</keyword>
<dbReference type="PROSITE" id="PS50297">
    <property type="entry name" value="ANK_REP_REGION"/>
    <property type="match status" value="1"/>
</dbReference>
<evidence type="ECO:0000256" key="2">
    <source>
        <dbReference type="ARBA" id="ARBA00004496"/>
    </source>
</evidence>
<keyword evidence="10" id="KW-0862">Zinc</keyword>
<evidence type="ECO:0000256" key="14">
    <source>
        <dbReference type="PROSITE-ProRule" id="PRU00023"/>
    </source>
</evidence>
<dbReference type="PANTHER" id="PTHR45854:SF4">
    <property type="entry name" value="ARF-GAP WITH SH3 DOMAIN, ANK REPEAT AND PH DOMAIN-CONTAINING PROTEIN 2"/>
    <property type="match status" value="1"/>
</dbReference>
<protein>
    <submittedName>
        <fullName evidence="21">ArfGAP with SH3 domain, ankyrin repeat and PH domain 2a</fullName>
    </submittedName>
</protein>
<dbReference type="PANTHER" id="PTHR45854">
    <property type="entry name" value="ASAP FAMILY MEMBER"/>
    <property type="match status" value="1"/>
</dbReference>
<dbReference type="Pfam" id="PF14604">
    <property type="entry name" value="SH3_9"/>
    <property type="match status" value="1"/>
</dbReference>
<dbReference type="PROSITE" id="PS50115">
    <property type="entry name" value="ARFGAP"/>
    <property type="match status" value="1"/>
</dbReference>
<dbReference type="Pfam" id="PF12796">
    <property type="entry name" value="Ank_2"/>
    <property type="match status" value="1"/>
</dbReference>
<keyword evidence="4 15" id="KW-0728">SH3 domain</keyword>
<dbReference type="GO" id="GO:0008270">
    <property type="term" value="F:zinc ion binding"/>
    <property type="evidence" value="ECO:0007669"/>
    <property type="project" value="UniProtKB-KW"/>
</dbReference>
<dbReference type="FunFam" id="1.10.220.150:FF:000002">
    <property type="entry name" value="arf-GAP with SH3 domain, ANK repeat and PH domain-containing protein 1"/>
    <property type="match status" value="1"/>
</dbReference>
<organism evidence="21 22">
    <name type="scientific">Cyprinus carpio</name>
    <name type="common">Common carp</name>
    <dbReference type="NCBI Taxonomy" id="7962"/>
    <lineage>
        <taxon>Eukaryota</taxon>
        <taxon>Metazoa</taxon>
        <taxon>Chordata</taxon>
        <taxon>Craniata</taxon>
        <taxon>Vertebrata</taxon>
        <taxon>Euteleostomi</taxon>
        <taxon>Actinopterygii</taxon>
        <taxon>Neopterygii</taxon>
        <taxon>Teleostei</taxon>
        <taxon>Ostariophysi</taxon>
        <taxon>Cypriniformes</taxon>
        <taxon>Cyprinidae</taxon>
        <taxon>Cyprininae</taxon>
        <taxon>Cyprinus</taxon>
    </lineage>
</organism>
<dbReference type="InterPro" id="IPR001164">
    <property type="entry name" value="ArfGAP_dom"/>
</dbReference>
<dbReference type="SUPFAM" id="SSF103657">
    <property type="entry name" value="BAR/IMD domain-like"/>
    <property type="match status" value="1"/>
</dbReference>
<dbReference type="InterPro" id="IPR036028">
    <property type="entry name" value="SH3-like_dom_sf"/>
</dbReference>
<feature type="domain" description="SH3" evidence="18">
    <location>
        <begin position="836"/>
        <end position="898"/>
    </location>
</feature>
<evidence type="ECO:0000256" key="15">
    <source>
        <dbReference type="PROSITE-ProRule" id="PRU00192"/>
    </source>
</evidence>
<dbReference type="InterPro" id="IPR036770">
    <property type="entry name" value="Ankyrin_rpt-contain_sf"/>
</dbReference>
<dbReference type="SMART" id="SM00326">
    <property type="entry name" value="SH3"/>
    <property type="match status" value="1"/>
</dbReference>
<evidence type="ECO:0000256" key="6">
    <source>
        <dbReference type="ARBA" id="ARBA00022490"/>
    </source>
</evidence>